<dbReference type="Pfam" id="PF07859">
    <property type="entry name" value="Abhydrolase_3"/>
    <property type="match status" value="1"/>
</dbReference>
<evidence type="ECO:0000313" key="5">
    <source>
        <dbReference type="EMBL" id="MBJ8339057.1"/>
    </source>
</evidence>
<evidence type="ECO:0000256" key="1">
    <source>
        <dbReference type="ARBA" id="ARBA00010515"/>
    </source>
</evidence>
<organism evidence="5 6">
    <name type="scientific">Antrihabitans stalagmiti</name>
    <dbReference type="NCBI Taxonomy" id="2799499"/>
    <lineage>
        <taxon>Bacteria</taxon>
        <taxon>Bacillati</taxon>
        <taxon>Actinomycetota</taxon>
        <taxon>Actinomycetes</taxon>
        <taxon>Mycobacteriales</taxon>
        <taxon>Nocardiaceae</taxon>
        <taxon>Antrihabitans</taxon>
    </lineage>
</organism>
<comment type="similarity">
    <text evidence="1">Belongs to the 'GDXG' lipolytic enzyme family.</text>
</comment>
<evidence type="ECO:0000256" key="2">
    <source>
        <dbReference type="ARBA" id="ARBA00022801"/>
    </source>
</evidence>
<keyword evidence="2 5" id="KW-0378">Hydrolase</keyword>
<comment type="caution">
    <text evidence="5">The sequence shown here is derived from an EMBL/GenBank/DDBJ whole genome shotgun (WGS) entry which is preliminary data.</text>
</comment>
<dbReference type="Proteomes" id="UP000655868">
    <property type="component" value="Unassembled WGS sequence"/>
</dbReference>
<dbReference type="PROSITE" id="PS01174">
    <property type="entry name" value="LIPASE_GDXG_SER"/>
    <property type="match status" value="1"/>
</dbReference>
<dbReference type="PANTHER" id="PTHR48081">
    <property type="entry name" value="AB HYDROLASE SUPERFAMILY PROTEIN C4A8.06C"/>
    <property type="match status" value="1"/>
</dbReference>
<dbReference type="GO" id="GO:0004806">
    <property type="term" value="F:triacylglycerol lipase activity"/>
    <property type="evidence" value="ECO:0007669"/>
    <property type="project" value="TreeGrafter"/>
</dbReference>
<gene>
    <name evidence="5" type="ORF">JGU71_09185</name>
</gene>
<dbReference type="PANTHER" id="PTHR48081:SF30">
    <property type="entry name" value="ACETYL-HYDROLASE LIPR-RELATED"/>
    <property type="match status" value="1"/>
</dbReference>
<protein>
    <submittedName>
        <fullName evidence="5">Alpha/beta hydrolase</fullName>
    </submittedName>
</protein>
<proteinExistence type="inferred from homology"/>
<dbReference type="SUPFAM" id="SSF53474">
    <property type="entry name" value="alpha/beta-Hydrolases"/>
    <property type="match status" value="1"/>
</dbReference>
<evidence type="ECO:0000259" key="4">
    <source>
        <dbReference type="Pfam" id="PF07859"/>
    </source>
</evidence>
<feature type="active site" evidence="3">
    <location>
        <position position="160"/>
    </location>
</feature>
<dbReference type="InterPro" id="IPR050300">
    <property type="entry name" value="GDXG_lipolytic_enzyme"/>
</dbReference>
<dbReference type="AlphaFoldDB" id="A0A934NPQ4"/>
<dbReference type="InterPro" id="IPR033140">
    <property type="entry name" value="Lipase_GDXG_put_SER_AS"/>
</dbReference>
<dbReference type="InterPro" id="IPR029058">
    <property type="entry name" value="AB_hydrolase_fold"/>
</dbReference>
<dbReference type="RefSeq" id="WP_199703775.1">
    <property type="nucleotide sequence ID" value="NZ_JAEMNV010000003.1"/>
</dbReference>
<name>A0A934NPQ4_9NOCA</name>
<keyword evidence="6" id="KW-1185">Reference proteome</keyword>
<sequence>MAAISHHPVTSWQARLIGRGMRIAVRPLLTHAPLTDWTMARLRWADLAGSALALPEGATAIRRSFGEFDAELVTGAGVSDSAPSIVIYFHGGAFVMGGLRSHRRLVSRISSAAGSPVLQVNYRQLPAVTLEHTVDDCLRVYRELLDDGYPASRIAFAGDSAGGYLVFAVAHAAMAQGLPVPAAIAALSPWVDLTCKYSTDHPNARTDSYLPIRQLSAIGKRLAPAGDPLLALLEADLARMPPTLIQVGSTEVLRSDAELMTDRLSSAGVQVALQIWDRQIHVFQATADVVPEANAAIGELGRFIHEKLAGPLRTVNKKVAT</sequence>
<dbReference type="EMBL" id="JAEMNV010000003">
    <property type="protein sequence ID" value="MBJ8339057.1"/>
    <property type="molecule type" value="Genomic_DNA"/>
</dbReference>
<dbReference type="InterPro" id="IPR013094">
    <property type="entry name" value="AB_hydrolase_3"/>
</dbReference>
<evidence type="ECO:0000313" key="6">
    <source>
        <dbReference type="Proteomes" id="UP000655868"/>
    </source>
</evidence>
<accession>A0A934NPQ4</accession>
<reference evidence="5" key="1">
    <citation type="submission" date="2020-12" db="EMBL/GenBank/DDBJ databases">
        <title>Antrihabitans popcorni sp. nov. and Antrihabitans auranticaus sp. nov., isolated from a larva cave.</title>
        <authorList>
            <person name="Lee S.D."/>
            <person name="Kim I.S."/>
        </authorList>
    </citation>
    <scope>NUCLEOTIDE SEQUENCE</scope>
    <source>
        <strain evidence="5">YC3-6</strain>
    </source>
</reference>
<dbReference type="Gene3D" id="3.40.50.1820">
    <property type="entry name" value="alpha/beta hydrolase"/>
    <property type="match status" value="1"/>
</dbReference>
<evidence type="ECO:0000256" key="3">
    <source>
        <dbReference type="PROSITE-ProRule" id="PRU10038"/>
    </source>
</evidence>
<feature type="domain" description="Alpha/beta hydrolase fold-3" evidence="4">
    <location>
        <begin position="86"/>
        <end position="284"/>
    </location>
</feature>